<gene>
    <name evidence="2" type="ORF">Baya_16629</name>
</gene>
<dbReference type="Proteomes" id="UP000319801">
    <property type="component" value="Unassembled WGS sequence"/>
</dbReference>
<reference evidence="2 3" key="1">
    <citation type="journal article" date="2019" name="Genome Biol. Evol.">
        <title>Whole-Genome Sequencing of the Giant Devil Catfish, Bagarius yarrelli.</title>
        <authorList>
            <person name="Jiang W."/>
            <person name="Lv Y."/>
            <person name="Cheng L."/>
            <person name="Yang K."/>
            <person name="Chao B."/>
            <person name="Wang X."/>
            <person name="Li Y."/>
            <person name="Pan X."/>
            <person name="You X."/>
            <person name="Zhang Y."/>
            <person name="Yang J."/>
            <person name="Li J."/>
            <person name="Zhang X."/>
            <person name="Liu S."/>
            <person name="Sun C."/>
            <person name="Yang J."/>
            <person name="Shi Q."/>
        </authorList>
    </citation>
    <scope>NUCLEOTIDE SEQUENCE [LARGE SCALE GENOMIC DNA]</scope>
    <source>
        <strain evidence="2">JWS20170419001</strain>
        <tissue evidence="2">Muscle</tissue>
    </source>
</reference>
<feature type="compositionally biased region" description="Pro residues" evidence="1">
    <location>
        <begin position="44"/>
        <end position="56"/>
    </location>
</feature>
<protein>
    <submittedName>
        <fullName evidence="2">Uncharacterized protein</fullName>
    </submittedName>
</protein>
<name>A0A556VVZ6_BAGYA</name>
<accession>A0A556VVZ6</accession>
<dbReference type="EMBL" id="VCAZ01000328">
    <property type="protein sequence ID" value="TUA69861.1"/>
    <property type="molecule type" value="Genomic_DNA"/>
</dbReference>
<comment type="caution">
    <text evidence="2">The sequence shown here is derived from an EMBL/GenBank/DDBJ whole genome shotgun (WGS) entry which is preliminary data.</text>
</comment>
<sequence>MMLLMKDDDVEKIQSKAAEYKFQPQQIRQQSSLLNYTCGLTPSQTPPPSRPVPSRPVPSHSVRRLTEKSRHLFNTMFPLQKNRNVKLSPVPGHKEQNKKNKEKQTKKNNK</sequence>
<feature type="compositionally biased region" description="Basic and acidic residues" evidence="1">
    <location>
        <begin position="92"/>
        <end position="110"/>
    </location>
</feature>
<proteinExistence type="predicted"/>
<evidence type="ECO:0000313" key="3">
    <source>
        <dbReference type="Proteomes" id="UP000319801"/>
    </source>
</evidence>
<keyword evidence="3" id="KW-1185">Reference proteome</keyword>
<feature type="region of interest" description="Disordered" evidence="1">
    <location>
        <begin position="37"/>
        <end position="63"/>
    </location>
</feature>
<evidence type="ECO:0000313" key="2">
    <source>
        <dbReference type="EMBL" id="TUA69861.1"/>
    </source>
</evidence>
<evidence type="ECO:0000256" key="1">
    <source>
        <dbReference type="SAM" id="MobiDB-lite"/>
    </source>
</evidence>
<dbReference type="AlphaFoldDB" id="A0A556VVZ6"/>
<feature type="region of interest" description="Disordered" evidence="1">
    <location>
        <begin position="75"/>
        <end position="110"/>
    </location>
</feature>
<organism evidence="2 3">
    <name type="scientific">Bagarius yarrelli</name>
    <name type="common">Goonch</name>
    <name type="synonym">Bagrus yarrelli</name>
    <dbReference type="NCBI Taxonomy" id="175774"/>
    <lineage>
        <taxon>Eukaryota</taxon>
        <taxon>Metazoa</taxon>
        <taxon>Chordata</taxon>
        <taxon>Craniata</taxon>
        <taxon>Vertebrata</taxon>
        <taxon>Euteleostomi</taxon>
        <taxon>Actinopterygii</taxon>
        <taxon>Neopterygii</taxon>
        <taxon>Teleostei</taxon>
        <taxon>Ostariophysi</taxon>
        <taxon>Siluriformes</taxon>
        <taxon>Sisoridae</taxon>
        <taxon>Sisorinae</taxon>
        <taxon>Bagarius</taxon>
    </lineage>
</organism>